<comment type="cofactor">
    <cofactor evidence="1">
        <name>FAD</name>
        <dbReference type="ChEBI" id="CHEBI:57692"/>
    </cofactor>
</comment>
<dbReference type="Gene3D" id="3.40.1260.10">
    <property type="entry name" value="DsrEFH-like"/>
    <property type="match status" value="1"/>
</dbReference>
<evidence type="ECO:0000256" key="3">
    <source>
        <dbReference type="ARBA" id="ARBA00022630"/>
    </source>
</evidence>
<dbReference type="InterPro" id="IPR050260">
    <property type="entry name" value="FAD-bd_OxRdtase"/>
</dbReference>
<comment type="similarity">
    <text evidence="2">Belongs to the class-III pyridine nucleotide-disulfide oxidoreductase family.</text>
</comment>
<dbReference type="RefSeq" id="WP_420069496.1">
    <property type="nucleotide sequence ID" value="NZ_JBCHKQ010000002.1"/>
</dbReference>
<evidence type="ECO:0000256" key="4">
    <source>
        <dbReference type="ARBA" id="ARBA00022827"/>
    </source>
</evidence>
<comment type="caution">
    <text evidence="8">The sequence shown here is derived from an EMBL/GenBank/DDBJ whole genome shotgun (WGS) entry which is preliminary data.</text>
</comment>
<dbReference type="Pfam" id="PF00581">
    <property type="entry name" value="Rhodanese"/>
    <property type="match status" value="1"/>
</dbReference>
<evidence type="ECO:0000259" key="7">
    <source>
        <dbReference type="PROSITE" id="PS50206"/>
    </source>
</evidence>
<name>A0ABU9UBL0_9SPIR</name>
<dbReference type="SMART" id="SM00450">
    <property type="entry name" value="RHOD"/>
    <property type="match status" value="1"/>
</dbReference>
<dbReference type="EC" id="1.8.1.14" evidence="8"/>
<evidence type="ECO:0000313" key="8">
    <source>
        <dbReference type="EMBL" id="MEM5948050.1"/>
    </source>
</evidence>
<dbReference type="InterPro" id="IPR001763">
    <property type="entry name" value="Rhodanese-like_dom"/>
</dbReference>
<dbReference type="InterPro" id="IPR023753">
    <property type="entry name" value="FAD/NAD-binding_dom"/>
</dbReference>
<feature type="domain" description="Rhodanese" evidence="7">
    <location>
        <begin position="465"/>
        <end position="553"/>
    </location>
</feature>
<dbReference type="InterPro" id="IPR016156">
    <property type="entry name" value="FAD/NAD-linked_Rdtase_dimer_sf"/>
</dbReference>
<dbReference type="Pfam" id="PF02852">
    <property type="entry name" value="Pyr_redox_dim"/>
    <property type="match status" value="1"/>
</dbReference>
<keyword evidence="6" id="KW-0676">Redox-active center</keyword>
<dbReference type="Pfam" id="PF01206">
    <property type="entry name" value="TusA"/>
    <property type="match status" value="1"/>
</dbReference>
<organism evidence="8 9">
    <name type="scientific">Rarispira pelagica</name>
    <dbReference type="NCBI Taxonomy" id="3141764"/>
    <lineage>
        <taxon>Bacteria</taxon>
        <taxon>Pseudomonadati</taxon>
        <taxon>Spirochaetota</taxon>
        <taxon>Spirochaetia</taxon>
        <taxon>Winmispirales</taxon>
        <taxon>Winmispiraceae</taxon>
        <taxon>Rarispira</taxon>
    </lineage>
</organism>
<evidence type="ECO:0000256" key="1">
    <source>
        <dbReference type="ARBA" id="ARBA00001974"/>
    </source>
</evidence>
<dbReference type="EMBL" id="JBCHKQ010000002">
    <property type="protein sequence ID" value="MEM5948050.1"/>
    <property type="molecule type" value="Genomic_DNA"/>
</dbReference>
<dbReference type="GO" id="GO:0050451">
    <property type="term" value="F:CoA-disulfide reductase (NADPH) activity"/>
    <property type="evidence" value="ECO:0007669"/>
    <property type="project" value="UniProtKB-EC"/>
</dbReference>
<dbReference type="Gene3D" id="3.50.50.60">
    <property type="entry name" value="FAD/NAD(P)-binding domain"/>
    <property type="match status" value="2"/>
</dbReference>
<evidence type="ECO:0000256" key="5">
    <source>
        <dbReference type="ARBA" id="ARBA00023002"/>
    </source>
</evidence>
<proteinExistence type="inferred from homology"/>
<gene>
    <name evidence="8" type="ORF">WKV44_05800</name>
</gene>
<dbReference type="PRINTS" id="PR00411">
    <property type="entry name" value="PNDRDTASEI"/>
</dbReference>
<dbReference type="Pfam" id="PF13686">
    <property type="entry name" value="DrsE_2"/>
    <property type="match status" value="1"/>
</dbReference>
<dbReference type="InterPro" id="IPR036188">
    <property type="entry name" value="FAD/NAD-bd_sf"/>
</dbReference>
<dbReference type="PROSITE" id="PS50206">
    <property type="entry name" value="RHODANESE_3"/>
    <property type="match status" value="1"/>
</dbReference>
<dbReference type="PANTHER" id="PTHR43429">
    <property type="entry name" value="PYRIDINE NUCLEOTIDE-DISULFIDE OXIDOREDUCTASE DOMAIN-CONTAINING"/>
    <property type="match status" value="1"/>
</dbReference>
<evidence type="ECO:0000256" key="2">
    <source>
        <dbReference type="ARBA" id="ARBA00009130"/>
    </source>
</evidence>
<reference evidence="8 9" key="1">
    <citation type="submission" date="2024-03" db="EMBL/GenBank/DDBJ databases">
        <title>Ignisphaera cupida sp. nov., a hyperthermophilic hydrolytic archaeon from a hot spring of Kamchatka, and proposal of Ignisphaeraceae fam. nov.</title>
        <authorList>
            <person name="Podosokorskaya O.A."/>
            <person name="Elcheninov A.G."/>
            <person name="Maltseva A.I."/>
            <person name="Zayulina K.S."/>
            <person name="Novikov A."/>
            <person name="Merkel A.Y."/>
        </authorList>
    </citation>
    <scope>NUCLEOTIDE SEQUENCE [LARGE SCALE GENOMIC DNA]</scope>
    <source>
        <strain evidence="8 9">38H-sp</strain>
    </source>
</reference>
<dbReference type="NCBIfam" id="NF010037">
    <property type="entry name" value="PRK13512.1"/>
    <property type="match status" value="1"/>
</dbReference>
<dbReference type="InterPro" id="IPR036868">
    <property type="entry name" value="TusA-like_sf"/>
</dbReference>
<dbReference type="SUPFAM" id="SSF52821">
    <property type="entry name" value="Rhodanese/Cell cycle control phosphatase"/>
    <property type="match status" value="1"/>
</dbReference>
<dbReference type="InterPro" id="IPR036873">
    <property type="entry name" value="Rhodanese-like_dom_sf"/>
</dbReference>
<dbReference type="Pfam" id="PF07992">
    <property type="entry name" value="Pyr_redox_2"/>
    <property type="match status" value="1"/>
</dbReference>
<dbReference type="Proteomes" id="UP001466331">
    <property type="component" value="Unassembled WGS sequence"/>
</dbReference>
<dbReference type="PANTHER" id="PTHR43429:SF1">
    <property type="entry name" value="NAD(P)H SULFUR OXIDOREDUCTASE (COA-DEPENDENT)"/>
    <property type="match status" value="1"/>
</dbReference>
<protein>
    <submittedName>
        <fullName evidence="8">CoA-disulfide reductase</fullName>
        <ecNumber evidence="8">1.8.1.14</ecNumber>
    </submittedName>
</protein>
<dbReference type="PROSITE" id="PS01148">
    <property type="entry name" value="UPF0033"/>
    <property type="match status" value="1"/>
</dbReference>
<accession>A0ABU9UBL0</accession>
<dbReference type="InterPro" id="IPR004099">
    <property type="entry name" value="Pyr_nucl-diS_OxRdtase_dimer"/>
</dbReference>
<sequence length="823" mass="90308">MKYLIIGGVAGGATTAARLRRLDEKAEIILFERGKYISYANCGLPYYIGGTISDREMLFVQTPESFGTMFNLEVRVEQEVTAIDRDSKQVTVLNHRTGEEYKESYDKLVLSPGAEPIRPPIPGINDERIFTLRSVDDTDTIYEFIEENKPRRAVIVGAGFIGLEMAENLHQRGLKVTIVELAPQVMNVLDFEMAAEVHQHLKTKNVAFFLGDAVTAFTREGNTVKLSLKSGRTINADFVLLSIGVRPDTTLAKQANLEIGERGGIKVNKYLQTSDPDIYAVGDAIEFRNPITGKSGPTYLAGPANKQGRIAANNIVEGNKYEYKGAIATAIAKVFDLTVASTGMPEKVLKAEDIPYQSIIIHPGSHAGYYPGAMPMTLKLVFSPAGGKILGAQIVGYDGVDKRIDTIAALLQKGGTIYDLTELEHAYAPPFSSAKDPVNMAGFVAQNILEGKSRHIQWYDILEAPIGEYFLIDVRTPEENALGTIEGSVNIPVQEIRNRLDEIPRDKKVVLFCGVGLRAYIAERILRQNGYTEIYNLSGGYKTFMHMTQKQSNEDIFEGDVIEKDDILYQRGTAQQQQAVFEKRTVEVDSCGLQCPGPIMRLKKEIEKLSPGDRIVQKASDPGFARDVESWCKLTGNLLIGVETEKGIITATIEKGIPQNAENSQSGGDGATIICFSDALDKALAALVLAQGAASAGKKTTMFFTFWGLSILKKQKKPRVKKDLMGRMFSWMLPSHSKKLALSKMNFGGIGAGMMRSRMKKKNVEALEEMLDNAIKAGVRIVACQMSMDVMGVTKEELIDGAEIGGVATYMEAASKSNVNLFI</sequence>
<dbReference type="Gene3D" id="3.40.250.10">
    <property type="entry name" value="Rhodanese-like domain"/>
    <property type="match status" value="1"/>
</dbReference>
<dbReference type="SUPFAM" id="SSF64307">
    <property type="entry name" value="SirA-like"/>
    <property type="match status" value="1"/>
</dbReference>
<dbReference type="PRINTS" id="PR00368">
    <property type="entry name" value="FADPNR"/>
</dbReference>
<dbReference type="Gene3D" id="3.30.110.40">
    <property type="entry name" value="TusA-like domain"/>
    <property type="match status" value="1"/>
</dbReference>
<dbReference type="InterPro" id="IPR001455">
    <property type="entry name" value="TusA-like"/>
</dbReference>
<dbReference type="InterPro" id="IPR027396">
    <property type="entry name" value="DsrEFH-like"/>
</dbReference>
<keyword evidence="4" id="KW-0274">FAD</keyword>
<dbReference type="SUPFAM" id="SSF75169">
    <property type="entry name" value="DsrEFH-like"/>
    <property type="match status" value="1"/>
</dbReference>
<dbReference type="SUPFAM" id="SSF55424">
    <property type="entry name" value="FAD/NAD-linked reductases, dimerisation (C-terminal) domain"/>
    <property type="match status" value="1"/>
</dbReference>
<dbReference type="InterPro" id="IPR032836">
    <property type="entry name" value="DsrE2-like"/>
</dbReference>
<evidence type="ECO:0000256" key="6">
    <source>
        <dbReference type="ARBA" id="ARBA00023284"/>
    </source>
</evidence>
<keyword evidence="9" id="KW-1185">Reference proteome</keyword>
<keyword evidence="5 8" id="KW-0560">Oxidoreductase</keyword>
<dbReference type="SUPFAM" id="SSF51905">
    <property type="entry name" value="FAD/NAD(P)-binding domain"/>
    <property type="match status" value="1"/>
</dbReference>
<keyword evidence="3" id="KW-0285">Flavoprotein</keyword>
<evidence type="ECO:0000313" key="9">
    <source>
        <dbReference type="Proteomes" id="UP001466331"/>
    </source>
</evidence>